<protein>
    <recommendedName>
        <fullName evidence="2 3">Segregation and condensation protein A</fullName>
    </recommendedName>
</protein>
<evidence type="ECO:0000256" key="3">
    <source>
        <dbReference type="HAMAP-Rule" id="MF_01805"/>
    </source>
</evidence>
<keyword evidence="5" id="KW-1185">Reference proteome</keyword>
<keyword evidence="3" id="KW-0132">Cell division</keyword>
<dbReference type="EMBL" id="VUMN01000006">
    <property type="protein sequence ID" value="MSS58060.1"/>
    <property type="molecule type" value="Genomic_DNA"/>
</dbReference>
<comment type="function">
    <text evidence="3">Participates in chromosomal partition during cell division. May act via the formation of a condensin-like complex containing Smc and ScpB that pull DNA away from mid-cell into both cell halves.</text>
</comment>
<comment type="caution">
    <text evidence="4">The sequence shown here is derived from an EMBL/GenBank/DDBJ whole genome shotgun (WGS) entry which is preliminary data.</text>
</comment>
<reference evidence="4 5" key="1">
    <citation type="submission" date="2019-08" db="EMBL/GenBank/DDBJ databases">
        <title>In-depth cultivation of the pig gut microbiome towards novel bacterial diversity and tailored functional studies.</title>
        <authorList>
            <person name="Wylensek D."/>
            <person name="Hitch T.C.A."/>
            <person name="Clavel T."/>
        </authorList>
    </citation>
    <scope>NUCLEOTIDE SEQUENCE [LARGE SCALE GENOMIC DNA]</scope>
    <source>
        <strain evidence="4 5">Oil+RF-744-GAM-WT-6</strain>
    </source>
</reference>
<proteinExistence type="inferred from homology"/>
<dbReference type="GO" id="GO:0051301">
    <property type="term" value="P:cell division"/>
    <property type="evidence" value="ECO:0007669"/>
    <property type="project" value="UniProtKB-KW"/>
</dbReference>
<dbReference type="RefSeq" id="WP_154503499.1">
    <property type="nucleotide sequence ID" value="NZ_VUMN01000006.1"/>
</dbReference>
<dbReference type="Gene3D" id="6.10.250.2410">
    <property type="match status" value="1"/>
</dbReference>
<name>A0A7X2NR77_9FIRM</name>
<comment type="subcellular location">
    <subcellularLocation>
        <location evidence="3">Cytoplasm</location>
    </subcellularLocation>
    <text evidence="3">Associated with two foci at the outer edges of the nucleoid region in young cells, and at four foci within both cell halves in older cells.</text>
</comment>
<evidence type="ECO:0000256" key="1">
    <source>
        <dbReference type="ARBA" id="ARBA00022829"/>
    </source>
</evidence>
<evidence type="ECO:0000256" key="2">
    <source>
        <dbReference type="ARBA" id="ARBA00044777"/>
    </source>
</evidence>
<accession>A0A7X2NR77</accession>
<gene>
    <name evidence="3" type="primary">scpA</name>
    <name evidence="4" type="ORF">FYJ51_03990</name>
</gene>
<dbReference type="Proteomes" id="UP000461880">
    <property type="component" value="Unassembled WGS sequence"/>
</dbReference>
<dbReference type="InterPro" id="IPR003768">
    <property type="entry name" value="ScpA"/>
</dbReference>
<dbReference type="GO" id="GO:0007059">
    <property type="term" value="P:chromosome segregation"/>
    <property type="evidence" value="ECO:0007669"/>
    <property type="project" value="UniProtKB-UniRule"/>
</dbReference>
<dbReference type="HAMAP" id="MF_01805">
    <property type="entry name" value="ScpA"/>
    <property type="match status" value="1"/>
</dbReference>
<keyword evidence="1 3" id="KW-0159">Chromosome partition</keyword>
<evidence type="ECO:0000313" key="4">
    <source>
        <dbReference type="EMBL" id="MSS58060.1"/>
    </source>
</evidence>
<dbReference type="GO" id="GO:0006260">
    <property type="term" value="P:DNA replication"/>
    <property type="evidence" value="ECO:0007669"/>
    <property type="project" value="UniProtKB-UniRule"/>
</dbReference>
<sequence>MEEFKVTIDQFEGPLDLMLHLIKEKELDIFDLDVNVLTDEYISYLNAMNDLHLEVASEYLVELAELIEYKSRKLLPQQTEDDPDTYEEDPKDRLVRRLLEYQQFKEVTNTLEQMYEDRQELLGKPLSEESEQWSDQNQEPAHYEGNPYELMRAMMRVMRRMQLSRPIETKFTRKEISMEDRELEIRARLDHLPENFRFEQLLEDVHDLPMFIATFLAVLDLARLHTLVFTVNDQDEIWFSRGAGLA</sequence>
<dbReference type="GO" id="GO:0005737">
    <property type="term" value="C:cytoplasm"/>
    <property type="evidence" value="ECO:0007669"/>
    <property type="project" value="UniProtKB-SubCell"/>
</dbReference>
<dbReference type="PANTHER" id="PTHR33969">
    <property type="entry name" value="SEGREGATION AND CONDENSATION PROTEIN A"/>
    <property type="match status" value="1"/>
</dbReference>
<dbReference type="AlphaFoldDB" id="A0A7X2NR77"/>
<organism evidence="4 5">
    <name type="scientific">Stecheria intestinalis</name>
    <dbReference type="NCBI Taxonomy" id="2606630"/>
    <lineage>
        <taxon>Bacteria</taxon>
        <taxon>Bacillati</taxon>
        <taxon>Bacillota</taxon>
        <taxon>Erysipelotrichia</taxon>
        <taxon>Erysipelotrichales</taxon>
        <taxon>Erysipelotrichaceae</taxon>
        <taxon>Stecheria</taxon>
    </lineage>
</organism>
<evidence type="ECO:0000313" key="5">
    <source>
        <dbReference type="Proteomes" id="UP000461880"/>
    </source>
</evidence>
<keyword evidence="3" id="KW-0963">Cytoplasm</keyword>
<comment type="similarity">
    <text evidence="3">Belongs to the ScpA family.</text>
</comment>
<comment type="subunit">
    <text evidence="3">Component of a cohesin-like complex composed of ScpA, ScpB and the Smc homodimer, in which ScpA and ScpB bind to the head domain of Smc. The presence of the three proteins is required for the association of the complex with DNA.</text>
</comment>
<keyword evidence="3" id="KW-0131">Cell cycle</keyword>
<dbReference type="Pfam" id="PF02616">
    <property type="entry name" value="SMC_ScpA"/>
    <property type="match status" value="1"/>
</dbReference>
<dbReference type="PANTHER" id="PTHR33969:SF2">
    <property type="entry name" value="SEGREGATION AND CONDENSATION PROTEIN A"/>
    <property type="match status" value="1"/>
</dbReference>